<evidence type="ECO:0000313" key="1">
    <source>
        <dbReference type="Proteomes" id="UP000000437"/>
    </source>
</evidence>
<evidence type="ECO:0000313" key="2">
    <source>
        <dbReference type="RefSeq" id="XP_073800008.1"/>
    </source>
</evidence>
<dbReference type="RefSeq" id="XP_073800008.1">
    <property type="nucleotide sequence ID" value="XM_073943907.1"/>
</dbReference>
<sequence length="436" mass="51029">MCFASKKNLIQDQAFHEKMKHLNVSLLLLLVFCLSSAEKIFWTHLGTRCVEDCKASWGEYKCKTIDKDGQSQKMYCSPKANVDYWDRECLNMCRKRGYDYYWCETDLFHWGYCGLITDDRHYGSQTGALCYNHCKRRGQNYYWCSTEQGWDYCSLSENTDYMNRPCKEDSPCGKHNHKYNWCEVEGGWGYCGLVEPRTFTHWTYRNKVCIDECRYYESKDYYWCHTDKDGDGWDYCSPEVNVTYKGKPCHSDHSCGLHGYRYNWCWTSDTEYDYCGPIEEAECTYVTDTHLSRRTPESNRQIVVICTRVDKGNKIITDFTAEPAPEDITDASRLRHEVENLISQWHNGYLVDEARSDLIRSPAVHVDSQSPINRNNQRYYNLQVLLNTPQTPGESTTVSQILVPQGVPARYIRRAFLESLRMRARITVEVSALNHG</sequence>
<keyword evidence="1" id="KW-1185">Reference proteome</keyword>
<proteinExistence type="predicted"/>
<gene>
    <name evidence="2" type="primary">LOC141381091</name>
</gene>
<protein>
    <submittedName>
        <fullName evidence="2">Uncharacterized protein</fullName>
    </submittedName>
</protein>
<accession>A0AC58J0K1</accession>
<dbReference type="Proteomes" id="UP000000437">
    <property type="component" value="Chromosome 3"/>
</dbReference>
<organism evidence="1 2">
    <name type="scientific">Danio rerio</name>
    <name type="common">Zebrafish</name>
    <name type="synonym">Brachydanio rerio</name>
    <dbReference type="NCBI Taxonomy" id="7955"/>
    <lineage>
        <taxon>Eukaryota</taxon>
        <taxon>Metazoa</taxon>
        <taxon>Chordata</taxon>
        <taxon>Craniata</taxon>
        <taxon>Vertebrata</taxon>
        <taxon>Euteleostomi</taxon>
        <taxon>Actinopterygii</taxon>
        <taxon>Neopterygii</taxon>
        <taxon>Teleostei</taxon>
        <taxon>Ostariophysi</taxon>
        <taxon>Cypriniformes</taxon>
        <taxon>Danionidae</taxon>
        <taxon>Danioninae</taxon>
        <taxon>Danio</taxon>
    </lineage>
</organism>
<reference evidence="2" key="1">
    <citation type="submission" date="2025-08" db="UniProtKB">
        <authorList>
            <consortium name="RefSeq"/>
        </authorList>
    </citation>
    <scope>IDENTIFICATION</scope>
    <source>
        <strain evidence="2">Tuebingen</strain>
        <tissue evidence="2">Fibroblasts and whole tissue</tissue>
    </source>
</reference>
<name>A0AC58J0K1_DANRE</name>